<name>W6NAT2_CLOTY</name>
<dbReference type="InterPro" id="IPR036388">
    <property type="entry name" value="WH-like_DNA-bd_sf"/>
</dbReference>
<dbReference type="OrthoDB" id="163333at2"/>
<evidence type="ECO:0000313" key="6">
    <source>
        <dbReference type="Proteomes" id="UP000019482"/>
    </source>
</evidence>
<reference evidence="5 6" key="1">
    <citation type="journal article" date="2015" name="Genome Announc.">
        <title>Draft Genome Sequence of Clostridium tyrobutyricum Strain DIVETGP, Isolated from Cow's Milk for Grana Padano Production.</title>
        <authorList>
            <person name="Soggiu A."/>
            <person name="Piras C."/>
            <person name="Gaiarsa S."/>
            <person name="Sassera D."/>
            <person name="Roncada P."/>
            <person name="Bendixen E."/>
            <person name="Brasca M."/>
            <person name="Bonizzi L."/>
        </authorList>
    </citation>
    <scope>NUCLEOTIDE SEQUENCE [LARGE SCALE GENOMIC DNA]</scope>
    <source>
        <strain evidence="5 6">DIVETGP</strain>
    </source>
</reference>
<dbReference type="Gene3D" id="1.10.10.10">
    <property type="entry name" value="Winged helix-like DNA-binding domain superfamily/Winged helix DNA-binding domain"/>
    <property type="match status" value="1"/>
</dbReference>
<protein>
    <submittedName>
        <fullName evidence="5">Transcriptional regulator, GntR family</fullName>
    </submittedName>
</protein>
<evidence type="ECO:0000256" key="1">
    <source>
        <dbReference type="ARBA" id="ARBA00023015"/>
    </source>
</evidence>
<evidence type="ECO:0000256" key="3">
    <source>
        <dbReference type="ARBA" id="ARBA00023163"/>
    </source>
</evidence>
<comment type="caution">
    <text evidence="5">The sequence shown here is derived from an EMBL/GenBank/DDBJ whole genome shotgun (WGS) entry which is preliminary data.</text>
</comment>
<keyword evidence="6" id="KW-1185">Reference proteome</keyword>
<dbReference type="SUPFAM" id="SSF46785">
    <property type="entry name" value="Winged helix' DNA-binding domain"/>
    <property type="match status" value="1"/>
</dbReference>
<dbReference type="SMART" id="SM00345">
    <property type="entry name" value="HTH_GNTR"/>
    <property type="match status" value="1"/>
</dbReference>
<evidence type="ECO:0000313" key="5">
    <source>
        <dbReference type="EMBL" id="CDL92679.1"/>
    </source>
</evidence>
<feature type="domain" description="HTH gntR-type" evidence="4">
    <location>
        <begin position="9"/>
        <end position="77"/>
    </location>
</feature>
<dbReference type="InterPro" id="IPR036390">
    <property type="entry name" value="WH_DNA-bd_sf"/>
</dbReference>
<dbReference type="PANTHER" id="PTHR38445">
    <property type="entry name" value="HTH-TYPE TRANSCRIPTIONAL REPRESSOR YTRA"/>
    <property type="match status" value="1"/>
</dbReference>
<dbReference type="EMBL" id="CBXI010000044">
    <property type="protein sequence ID" value="CDL92679.1"/>
    <property type="molecule type" value="Genomic_DNA"/>
</dbReference>
<evidence type="ECO:0000256" key="2">
    <source>
        <dbReference type="ARBA" id="ARBA00023125"/>
    </source>
</evidence>
<organism evidence="5 6">
    <name type="scientific">Clostridium tyrobutyricum DIVETGP</name>
    <dbReference type="NCBI Taxonomy" id="1408889"/>
    <lineage>
        <taxon>Bacteria</taxon>
        <taxon>Bacillati</taxon>
        <taxon>Bacillota</taxon>
        <taxon>Clostridia</taxon>
        <taxon>Eubacteriales</taxon>
        <taxon>Clostridiaceae</taxon>
        <taxon>Clostridium</taxon>
    </lineage>
</organism>
<dbReference type="GO" id="GO:0003700">
    <property type="term" value="F:DNA-binding transcription factor activity"/>
    <property type="evidence" value="ECO:0007669"/>
    <property type="project" value="InterPro"/>
</dbReference>
<dbReference type="CDD" id="cd07377">
    <property type="entry name" value="WHTH_GntR"/>
    <property type="match status" value="1"/>
</dbReference>
<keyword evidence="2" id="KW-0238">DNA-binding</keyword>
<accession>W6NAT2</accession>
<proteinExistence type="predicted"/>
<gene>
    <name evidence="5" type="ORF">CTDIVETGP_2749</name>
</gene>
<keyword evidence="1" id="KW-0805">Transcription regulation</keyword>
<dbReference type="GO" id="GO:0003677">
    <property type="term" value="F:DNA binding"/>
    <property type="evidence" value="ECO:0007669"/>
    <property type="project" value="UniProtKB-KW"/>
</dbReference>
<dbReference type="PROSITE" id="PS50949">
    <property type="entry name" value="HTH_GNTR"/>
    <property type="match status" value="1"/>
</dbReference>
<evidence type="ECO:0000259" key="4">
    <source>
        <dbReference type="PROSITE" id="PS50949"/>
    </source>
</evidence>
<sequence length="129" mass="14832">MSVEFDPNVPIYKQIMNIVKRKIISNEIKPGDKLPSIREMSSNLKVNPNTIQRTYQELERSGITYTQRGMGNFVKEDIDMVGRLKHEMAEKVIDNFIDGMKDLGFSGSQILNIVEKRIVDVTSEGREER</sequence>
<dbReference type="AlphaFoldDB" id="W6NAT2"/>
<dbReference type="GeneID" id="29419384"/>
<keyword evidence="3" id="KW-0804">Transcription</keyword>
<dbReference type="PANTHER" id="PTHR38445:SF6">
    <property type="entry name" value="GNTR-FAMILY TRANSCRIPTIONAL REGULATOR"/>
    <property type="match status" value="1"/>
</dbReference>
<dbReference type="InterPro" id="IPR000524">
    <property type="entry name" value="Tscrpt_reg_HTH_GntR"/>
</dbReference>
<dbReference type="Pfam" id="PF00392">
    <property type="entry name" value="GntR"/>
    <property type="match status" value="1"/>
</dbReference>
<dbReference type="RefSeq" id="WP_017894573.1">
    <property type="nucleotide sequence ID" value="NZ_CBXI010000044.1"/>
</dbReference>
<dbReference type="Proteomes" id="UP000019482">
    <property type="component" value="Unassembled WGS sequence"/>
</dbReference>